<reference evidence="1 2" key="1">
    <citation type="submission" date="2019-05" db="EMBL/GenBank/DDBJ databases">
        <title>Another draft genome of Portunus trituberculatus and its Hox gene families provides insights of decapod evolution.</title>
        <authorList>
            <person name="Jeong J.-H."/>
            <person name="Song I."/>
            <person name="Kim S."/>
            <person name="Choi T."/>
            <person name="Kim D."/>
            <person name="Ryu S."/>
            <person name="Kim W."/>
        </authorList>
    </citation>
    <scope>NUCLEOTIDE SEQUENCE [LARGE SCALE GENOMIC DNA]</scope>
    <source>
        <tissue evidence="1">Muscle</tissue>
    </source>
</reference>
<keyword evidence="2" id="KW-1185">Reference proteome</keyword>
<evidence type="ECO:0000313" key="2">
    <source>
        <dbReference type="Proteomes" id="UP000324222"/>
    </source>
</evidence>
<comment type="caution">
    <text evidence="1">The sequence shown here is derived from an EMBL/GenBank/DDBJ whole genome shotgun (WGS) entry which is preliminary data.</text>
</comment>
<accession>A0A5B7CP39</accession>
<protein>
    <submittedName>
        <fullName evidence="1">Uncharacterized protein</fullName>
    </submittedName>
</protein>
<dbReference type="EMBL" id="VSRR010000138">
    <property type="protein sequence ID" value="MPC10955.1"/>
    <property type="molecule type" value="Genomic_DNA"/>
</dbReference>
<sequence>MAVCLLLSQFWADLDYVAEGFRPTTPQVLQGPQSGVYHPEVGLDSIDVVGASHEDGSIIHPLMS</sequence>
<gene>
    <name evidence="1" type="ORF">E2C01_003600</name>
</gene>
<dbReference type="AlphaFoldDB" id="A0A5B7CP39"/>
<name>A0A5B7CP39_PORTR</name>
<organism evidence="1 2">
    <name type="scientific">Portunus trituberculatus</name>
    <name type="common">Swimming crab</name>
    <name type="synonym">Neptunus trituberculatus</name>
    <dbReference type="NCBI Taxonomy" id="210409"/>
    <lineage>
        <taxon>Eukaryota</taxon>
        <taxon>Metazoa</taxon>
        <taxon>Ecdysozoa</taxon>
        <taxon>Arthropoda</taxon>
        <taxon>Crustacea</taxon>
        <taxon>Multicrustacea</taxon>
        <taxon>Malacostraca</taxon>
        <taxon>Eumalacostraca</taxon>
        <taxon>Eucarida</taxon>
        <taxon>Decapoda</taxon>
        <taxon>Pleocyemata</taxon>
        <taxon>Brachyura</taxon>
        <taxon>Eubrachyura</taxon>
        <taxon>Portunoidea</taxon>
        <taxon>Portunidae</taxon>
        <taxon>Portuninae</taxon>
        <taxon>Portunus</taxon>
    </lineage>
</organism>
<evidence type="ECO:0000313" key="1">
    <source>
        <dbReference type="EMBL" id="MPC10955.1"/>
    </source>
</evidence>
<proteinExistence type="predicted"/>
<dbReference type="Proteomes" id="UP000324222">
    <property type="component" value="Unassembled WGS sequence"/>
</dbReference>